<dbReference type="GO" id="GO:0005829">
    <property type="term" value="C:cytosol"/>
    <property type="evidence" value="ECO:0007669"/>
    <property type="project" value="UniProtKB-ARBA"/>
</dbReference>
<sequence length="329" mass="35958">MRYHLLGRTGLRVSALGLGTMTFGSAAWHADPGQARQIFRRYLDLGGNFVDTANIYGGGASEELVGRFVEETGARDRLVLATKFGGPVDATDPNGRGNGRKHILSALEASLRRLRTDYVDLYWLHLWDRMTPPEEVMSTFDALVRDGRVRAVGLSDVPAWWTTKAQLVADHRGWEPVAALQLEYSLLQRTIEWELVPAARDLGMSVVAWSPLANGLLTGKYSPDGGEGRLTRGWPGREPAPTERDWAVVEALREAAEAIGCHPAQLALKWVTGRDGVAGTLIGATTVEQLEANVGALDVEVPSSVGRTLDEVSYQVPTVFPHNVYARFS</sequence>
<dbReference type="InParanoid" id="A0A545AYT1"/>
<dbReference type="InterPro" id="IPR023210">
    <property type="entry name" value="NADP_OxRdtase_dom"/>
</dbReference>
<dbReference type="Gene3D" id="3.20.20.100">
    <property type="entry name" value="NADP-dependent oxidoreductase domain"/>
    <property type="match status" value="1"/>
</dbReference>
<proteinExistence type="predicted"/>
<feature type="domain" description="NADP-dependent oxidoreductase" evidence="2">
    <location>
        <begin position="16"/>
        <end position="312"/>
    </location>
</feature>
<protein>
    <submittedName>
        <fullName evidence="3">Aldo/keto reductase</fullName>
    </submittedName>
</protein>
<dbReference type="Proteomes" id="UP000317982">
    <property type="component" value="Unassembled WGS sequence"/>
</dbReference>
<name>A0A545AYT1_9ACTN</name>
<dbReference type="RefSeq" id="WP_142703019.1">
    <property type="nucleotide sequence ID" value="NZ_VIRS01000002.1"/>
</dbReference>
<evidence type="ECO:0000313" key="3">
    <source>
        <dbReference type="EMBL" id="TQS46500.1"/>
    </source>
</evidence>
<evidence type="ECO:0000259" key="2">
    <source>
        <dbReference type="Pfam" id="PF00248"/>
    </source>
</evidence>
<dbReference type="CDD" id="cd19080">
    <property type="entry name" value="AKR_AKR9A_9B"/>
    <property type="match status" value="1"/>
</dbReference>
<accession>A0A545AYT1</accession>
<keyword evidence="4" id="KW-1185">Reference proteome</keyword>
<comment type="caution">
    <text evidence="3">The sequence shown here is derived from an EMBL/GenBank/DDBJ whole genome shotgun (WGS) entry which is preliminary data.</text>
</comment>
<gene>
    <name evidence="3" type="ORF">FL583_03700</name>
</gene>
<reference evidence="3 4" key="1">
    <citation type="submission" date="2019-07" db="EMBL/GenBank/DDBJ databases">
        <title>Cryptosporangium phraense sp. nov., isolated from plant litter.</title>
        <authorList>
            <person name="Suriyachadkun C."/>
        </authorList>
    </citation>
    <scope>NUCLEOTIDE SEQUENCE [LARGE SCALE GENOMIC DNA]</scope>
    <source>
        <strain evidence="3 4">A-T 5661</strain>
    </source>
</reference>
<dbReference type="AlphaFoldDB" id="A0A545AYT1"/>
<dbReference type="EMBL" id="VIRS01000002">
    <property type="protein sequence ID" value="TQS46500.1"/>
    <property type="molecule type" value="Genomic_DNA"/>
</dbReference>
<dbReference type="PANTHER" id="PTHR43364:SF4">
    <property type="entry name" value="NAD(P)-LINKED OXIDOREDUCTASE SUPERFAMILY PROTEIN"/>
    <property type="match status" value="1"/>
</dbReference>
<dbReference type="InterPro" id="IPR036812">
    <property type="entry name" value="NAD(P)_OxRdtase_dom_sf"/>
</dbReference>
<keyword evidence="1" id="KW-0560">Oxidoreductase</keyword>
<dbReference type="Pfam" id="PF00248">
    <property type="entry name" value="Aldo_ket_red"/>
    <property type="match status" value="1"/>
</dbReference>
<dbReference type="SUPFAM" id="SSF51430">
    <property type="entry name" value="NAD(P)-linked oxidoreductase"/>
    <property type="match status" value="1"/>
</dbReference>
<dbReference type="GO" id="GO:0016491">
    <property type="term" value="F:oxidoreductase activity"/>
    <property type="evidence" value="ECO:0007669"/>
    <property type="project" value="UniProtKB-KW"/>
</dbReference>
<dbReference type="FunFam" id="3.20.20.100:FF:000004">
    <property type="entry name" value="Oxidoreductase, aldo/keto reductase"/>
    <property type="match status" value="1"/>
</dbReference>
<dbReference type="PANTHER" id="PTHR43364">
    <property type="entry name" value="NADH-SPECIFIC METHYLGLYOXAL REDUCTASE-RELATED"/>
    <property type="match status" value="1"/>
</dbReference>
<organism evidence="3 4">
    <name type="scientific">Cryptosporangium phraense</name>
    <dbReference type="NCBI Taxonomy" id="2593070"/>
    <lineage>
        <taxon>Bacteria</taxon>
        <taxon>Bacillati</taxon>
        <taxon>Actinomycetota</taxon>
        <taxon>Actinomycetes</taxon>
        <taxon>Cryptosporangiales</taxon>
        <taxon>Cryptosporangiaceae</taxon>
        <taxon>Cryptosporangium</taxon>
    </lineage>
</organism>
<dbReference type="InterPro" id="IPR050523">
    <property type="entry name" value="AKR_Detox_Biosynth"/>
</dbReference>
<evidence type="ECO:0000256" key="1">
    <source>
        <dbReference type="ARBA" id="ARBA00023002"/>
    </source>
</evidence>
<evidence type="ECO:0000313" key="4">
    <source>
        <dbReference type="Proteomes" id="UP000317982"/>
    </source>
</evidence>
<dbReference type="OrthoDB" id="9768793at2"/>